<keyword evidence="4" id="KW-1185">Reference proteome</keyword>
<organism evidence="3 4">
    <name type="scientific">Arenimonas malthae CC-JY-1</name>
    <dbReference type="NCBI Taxonomy" id="1384054"/>
    <lineage>
        <taxon>Bacteria</taxon>
        <taxon>Pseudomonadati</taxon>
        <taxon>Pseudomonadota</taxon>
        <taxon>Gammaproteobacteria</taxon>
        <taxon>Lysobacterales</taxon>
        <taxon>Lysobacteraceae</taxon>
        <taxon>Arenimonas</taxon>
    </lineage>
</organism>
<dbReference type="InterPro" id="IPR014914">
    <property type="entry name" value="RES_dom"/>
</dbReference>
<accession>A0A091B3T4</accession>
<evidence type="ECO:0000259" key="2">
    <source>
        <dbReference type="Pfam" id="PF08808"/>
    </source>
</evidence>
<dbReference type="STRING" id="1384054.N790_02115"/>
<gene>
    <name evidence="3" type="ORF">N790_02115</name>
</gene>
<proteinExistence type="predicted"/>
<dbReference type="PATRIC" id="fig|1384054.3.peg.1867"/>
<dbReference type="AlphaFoldDB" id="A0A091B3T4"/>
<dbReference type="Proteomes" id="UP000029392">
    <property type="component" value="Unassembled WGS sequence"/>
</dbReference>
<evidence type="ECO:0000256" key="1">
    <source>
        <dbReference type="SAM" id="MobiDB-lite"/>
    </source>
</evidence>
<name>A0A091B3T4_9GAMM</name>
<comment type="caution">
    <text evidence="3">The sequence shown here is derived from an EMBL/GenBank/DDBJ whole genome shotgun (WGS) entry which is preliminary data.</text>
</comment>
<dbReference type="EMBL" id="AVCH01000172">
    <property type="protein sequence ID" value="KFN46217.1"/>
    <property type="molecule type" value="Genomic_DNA"/>
</dbReference>
<evidence type="ECO:0000313" key="3">
    <source>
        <dbReference type="EMBL" id="KFN46217.1"/>
    </source>
</evidence>
<reference evidence="3 4" key="1">
    <citation type="submission" date="2013-09" db="EMBL/GenBank/DDBJ databases">
        <title>Genome sequencing of Arenimonas malthae.</title>
        <authorList>
            <person name="Chen F."/>
            <person name="Wang G."/>
        </authorList>
    </citation>
    <scope>NUCLEOTIDE SEQUENCE [LARGE SCALE GENOMIC DNA]</scope>
    <source>
        <strain evidence="3 4">CC-JY-1</strain>
    </source>
</reference>
<dbReference type="Pfam" id="PF08808">
    <property type="entry name" value="RES"/>
    <property type="match status" value="1"/>
</dbReference>
<evidence type="ECO:0000313" key="4">
    <source>
        <dbReference type="Proteomes" id="UP000029392"/>
    </source>
</evidence>
<feature type="domain" description="RES" evidence="2">
    <location>
        <begin position="182"/>
        <end position="295"/>
    </location>
</feature>
<dbReference type="eggNOG" id="COG5654">
    <property type="taxonomic scope" value="Bacteria"/>
</dbReference>
<feature type="region of interest" description="Disordered" evidence="1">
    <location>
        <begin position="1"/>
        <end position="22"/>
    </location>
</feature>
<dbReference type="RefSeq" id="WP_052385855.1">
    <property type="nucleotide sequence ID" value="NZ_AVCH01000172.1"/>
</dbReference>
<sequence length="310" mass="34282">MLKLEMPVDAPSPPPVAPGPEGLRRAMQDVLSVESDFVSKFLPHQAMARIPSGFPAFAQWHHRQLGDPAVTWADAAPAYALACLSHAAYGGAFDPSVEWELELQWADLAPLSRLPWPQARRLVMAAWAYLSDDTSLPEGLDAALDAAAHADEDSTARLDLELVPAFVVLRASMARLPMAEWRTRGQERWLPTDMPALLLAASPALALLDCLTLHGFGEEEPRCLARLAFAPHLLRSVDPGPAHDDALAQARLRRQVMHWAAQAESLLLQVPSPTCPGEFNLLVNPRHPDFARLQRFDCRPLQLDRRRRGH</sequence>
<dbReference type="OrthoDB" id="9789501at2"/>
<protein>
    <recommendedName>
        <fullName evidence="2">RES domain-containing protein</fullName>
    </recommendedName>
</protein>